<reference evidence="1 2" key="1">
    <citation type="submission" date="2016-07" db="EMBL/GenBank/DDBJ databases">
        <title>Genome sequencing of Vibrio scophthalmi strain VS-05, an isolated from Paralichthys olivaceus.</title>
        <authorList>
            <person name="Han H.-J."/>
        </authorList>
    </citation>
    <scope>NUCLEOTIDE SEQUENCE [LARGE SCALE GENOMIC DNA]</scope>
    <source>
        <strain evidence="1 2">VS-05</strain>
    </source>
</reference>
<accession>A0A1C7FBB4</accession>
<protein>
    <submittedName>
        <fullName evidence="1">Uncharacterized protein</fullName>
    </submittedName>
</protein>
<dbReference type="PATRIC" id="fig|45658.7.peg.1541"/>
<evidence type="ECO:0000313" key="2">
    <source>
        <dbReference type="Proteomes" id="UP000092528"/>
    </source>
</evidence>
<dbReference type="AlphaFoldDB" id="A0A1C7FBB4"/>
<name>A0A1C7FBB4_9VIBR</name>
<dbReference type="Proteomes" id="UP000092528">
    <property type="component" value="Chromosome 1"/>
</dbReference>
<evidence type="ECO:0000313" key="1">
    <source>
        <dbReference type="EMBL" id="ANU36684.1"/>
    </source>
</evidence>
<proteinExistence type="predicted"/>
<sequence length="436" mass="49799">MSEIDATFANSNNEVKLPKNLRNIFGALEFSADNIPLSRRGDGIKIRHIPMMLSFIALKQQNAGAGARVTIRPQIWGFEEPENNVEFSTCFELNNQLIEAAKKHTQIFITTHSPAIYSLSFNDTLPAGIKSTSYYVEKQGYDTKIISCSEQELHGNTGFLNLVTPMIEEHRKEWSDREIQYNQIVQDLTCQLAESSKPRLFLEGISDKVVISRILRYHDLDSQVFIDTPEDAHNGANAASDRAKAFYLLQKHEKDKILGLLLLDDDDAGKEAKKQLTDFFSGQKSSVGAATYPPHDIPKQLKDKGYVWKVELEHLYPECIWAHSHQQSWIELIDGEEKKFTENKRNEFLNNDITPSEYKNDLSQYQRFIVDYSFSHDGKRRVSNYIESMTDQQLVECRLLEAFQPVIDLIMGKLKITIPINAEGGDFESQESEILP</sequence>
<organism evidence="1 2">
    <name type="scientific">Vibrio scophthalmi</name>
    <dbReference type="NCBI Taxonomy" id="45658"/>
    <lineage>
        <taxon>Bacteria</taxon>
        <taxon>Pseudomonadati</taxon>
        <taxon>Pseudomonadota</taxon>
        <taxon>Gammaproteobacteria</taxon>
        <taxon>Vibrionales</taxon>
        <taxon>Vibrionaceae</taxon>
        <taxon>Vibrio</taxon>
    </lineage>
</organism>
<gene>
    <name evidence="1" type="ORF">VSVS05_01559</name>
</gene>
<dbReference type="EMBL" id="CP016414">
    <property type="protein sequence ID" value="ANU36684.1"/>
    <property type="molecule type" value="Genomic_DNA"/>
</dbReference>
<keyword evidence="2" id="KW-1185">Reference proteome</keyword>